<dbReference type="InterPro" id="IPR013783">
    <property type="entry name" value="Ig-like_fold"/>
</dbReference>
<dbReference type="OMA" id="YCWGVMM"/>
<dbReference type="Xenbase" id="XB-GENE-29088535">
    <property type="gene designation" value="LOC105945210"/>
</dbReference>
<organism evidence="2 3">
    <name type="scientific">Xenopus tropicalis</name>
    <name type="common">Western clawed frog</name>
    <name type="synonym">Silurana tropicalis</name>
    <dbReference type="NCBI Taxonomy" id="8364"/>
    <lineage>
        <taxon>Eukaryota</taxon>
        <taxon>Metazoa</taxon>
        <taxon>Chordata</taxon>
        <taxon>Craniata</taxon>
        <taxon>Vertebrata</taxon>
        <taxon>Euteleostomi</taxon>
        <taxon>Amphibia</taxon>
        <taxon>Batrachia</taxon>
        <taxon>Anura</taxon>
        <taxon>Pipoidea</taxon>
        <taxon>Pipidae</taxon>
        <taxon>Xenopodinae</taxon>
        <taxon>Xenopus</taxon>
        <taxon>Silurana</taxon>
    </lineage>
</organism>
<dbReference type="SUPFAM" id="SSF48726">
    <property type="entry name" value="Immunoglobulin"/>
    <property type="match status" value="1"/>
</dbReference>
<sequence>MRHAAVILWLVIKPFLPFSESHSPLRRREARLLSFSLSLPSMFGTSSTEHSLYLQQLQVPEPPLHIMPPSIPRVLLAALLLSALSWASGGKGIEQTPYNVIVKRGAPVTIHCTAQDGVNLTEVSDINHQNRLLNLTQRGFSFDEQKIDVSGTCNKFQINIKNAQDDNIMYYCWGVMMKDGRKVDVRGGGTQINFSPEGSSASHGILIEIIVAALCVLYCLKTLGSCT</sequence>
<dbReference type="RefSeq" id="XP_012808112.2">
    <property type="nucleotide sequence ID" value="XM_012952658.3"/>
</dbReference>
<dbReference type="InterPro" id="IPR036179">
    <property type="entry name" value="Ig-like_dom_sf"/>
</dbReference>
<accession>A0A8J0S9J9</accession>
<proteinExistence type="predicted"/>
<dbReference type="AlphaFoldDB" id="A0A8J0S9J9"/>
<evidence type="ECO:0000256" key="1">
    <source>
        <dbReference type="SAM" id="SignalP"/>
    </source>
</evidence>
<keyword evidence="2" id="KW-1185">Reference proteome</keyword>
<protein>
    <submittedName>
        <fullName evidence="3">Uncharacterized protein LOC105945210</fullName>
    </submittedName>
</protein>
<dbReference type="AGR" id="Xenbase:XB-GENE-29088535"/>
<keyword evidence="1" id="KW-0732">Signal</keyword>
<dbReference type="KEGG" id="xtr:105945210"/>
<dbReference type="Proteomes" id="UP000008143">
    <property type="component" value="Chromosome 10"/>
</dbReference>
<dbReference type="GeneID" id="105945210"/>
<feature type="signal peptide" evidence="1">
    <location>
        <begin position="1"/>
        <end position="21"/>
    </location>
</feature>
<feature type="chain" id="PRO_5035309779" evidence="1">
    <location>
        <begin position="22"/>
        <end position="227"/>
    </location>
</feature>
<dbReference type="Gene3D" id="2.60.40.10">
    <property type="entry name" value="Immunoglobulins"/>
    <property type="match status" value="1"/>
</dbReference>
<name>A0A8J0S9J9_XENTR</name>
<gene>
    <name evidence="3 4" type="primary">LOC105945210</name>
</gene>
<evidence type="ECO:0000313" key="4">
    <source>
        <dbReference type="Xenbase" id="XB-GENE-29088535"/>
    </source>
</evidence>
<evidence type="ECO:0000313" key="3">
    <source>
        <dbReference type="RefSeq" id="XP_012808112.2"/>
    </source>
</evidence>
<reference evidence="3" key="1">
    <citation type="submission" date="2025-08" db="UniProtKB">
        <authorList>
            <consortium name="RefSeq"/>
        </authorList>
    </citation>
    <scope>IDENTIFICATION</scope>
    <source>
        <strain evidence="3">Nigerian</strain>
        <tissue evidence="3">Liver and blood</tissue>
    </source>
</reference>
<evidence type="ECO:0000313" key="2">
    <source>
        <dbReference type="Proteomes" id="UP000008143"/>
    </source>
</evidence>